<keyword evidence="1" id="KW-1133">Transmembrane helix</keyword>
<accession>K8ZAS2</accession>
<dbReference type="AlphaFoldDB" id="K8ZAS2"/>
<comment type="caution">
    <text evidence="2">The sequence shown here is derived from an EMBL/GenBank/DDBJ whole genome shotgun (WGS) entry which is preliminary data.</text>
</comment>
<organism evidence="2 3">
    <name type="scientific">Catellicoccus marimammalium M35/04/3</name>
    <dbReference type="NCBI Taxonomy" id="1234409"/>
    <lineage>
        <taxon>Bacteria</taxon>
        <taxon>Bacillati</taxon>
        <taxon>Bacillota</taxon>
        <taxon>Bacilli</taxon>
        <taxon>Lactobacillales</taxon>
        <taxon>Enterococcaceae</taxon>
        <taxon>Catellicoccus</taxon>
    </lineage>
</organism>
<keyword evidence="1" id="KW-0812">Transmembrane</keyword>
<feature type="transmembrane region" description="Helical" evidence="1">
    <location>
        <begin position="6"/>
        <end position="30"/>
    </location>
</feature>
<evidence type="ECO:0000256" key="1">
    <source>
        <dbReference type="SAM" id="Phobius"/>
    </source>
</evidence>
<dbReference type="EMBL" id="AMYT01000021">
    <property type="protein sequence ID" value="EKU27097.1"/>
    <property type="molecule type" value="Genomic_DNA"/>
</dbReference>
<evidence type="ECO:0000313" key="2">
    <source>
        <dbReference type="EMBL" id="EKU27097.1"/>
    </source>
</evidence>
<sequence length="66" mass="7883">MVTSIVATVIFIIVALFILYMISYLSHIFWDTIQYWSIYILFGKHKSKEEKARGRNLWLYQLKNAP</sequence>
<dbReference type="Proteomes" id="UP000016057">
    <property type="component" value="Unassembled WGS sequence"/>
</dbReference>
<gene>
    <name evidence="2" type="ORF">C683_1093</name>
</gene>
<keyword evidence="1" id="KW-0472">Membrane</keyword>
<reference evidence="2 3" key="1">
    <citation type="journal article" date="2013" name="Genome Announc.">
        <title>Draft Genome Sequence of Catellicoccus marimammalium, a Novel Species Commonly Found in Gull Feces.</title>
        <authorList>
            <person name="Weigand M.R."/>
            <person name="Ryu H."/>
            <person name="Bozcek L."/>
            <person name="Konstantinidis K.T."/>
            <person name="Santo Domingo J.W."/>
        </authorList>
    </citation>
    <scope>NUCLEOTIDE SEQUENCE [LARGE SCALE GENOMIC DNA]</scope>
    <source>
        <strain evidence="2 3">M35/04/3</strain>
    </source>
</reference>
<proteinExistence type="predicted"/>
<evidence type="ECO:0000313" key="3">
    <source>
        <dbReference type="Proteomes" id="UP000016057"/>
    </source>
</evidence>
<protein>
    <submittedName>
        <fullName evidence="2">Uncharacterized protein</fullName>
    </submittedName>
</protein>
<name>K8ZAS2_9ENTE</name>
<keyword evidence="3" id="KW-1185">Reference proteome</keyword>